<keyword evidence="3" id="KW-1185">Reference proteome</keyword>
<dbReference type="Proteomes" id="UP001309876">
    <property type="component" value="Unassembled WGS sequence"/>
</dbReference>
<reference evidence="2 3" key="1">
    <citation type="submission" date="2023-08" db="EMBL/GenBank/DDBJ databases">
        <title>Black Yeasts Isolated from many extreme environments.</title>
        <authorList>
            <person name="Coleine C."/>
            <person name="Stajich J.E."/>
            <person name="Selbmann L."/>
        </authorList>
    </citation>
    <scope>NUCLEOTIDE SEQUENCE [LARGE SCALE GENOMIC DNA]</scope>
    <source>
        <strain evidence="2 3">CCFEE 5910</strain>
    </source>
</reference>
<accession>A0AAN7T1G9</accession>
<keyword evidence="1" id="KW-0732">Signal</keyword>
<evidence type="ECO:0000313" key="3">
    <source>
        <dbReference type="Proteomes" id="UP001309876"/>
    </source>
</evidence>
<protein>
    <submittedName>
        <fullName evidence="2">Uncharacterized protein</fullName>
    </submittedName>
</protein>
<organism evidence="2 3">
    <name type="scientific">Lithohypha guttulata</name>
    <dbReference type="NCBI Taxonomy" id="1690604"/>
    <lineage>
        <taxon>Eukaryota</taxon>
        <taxon>Fungi</taxon>
        <taxon>Dikarya</taxon>
        <taxon>Ascomycota</taxon>
        <taxon>Pezizomycotina</taxon>
        <taxon>Eurotiomycetes</taxon>
        <taxon>Chaetothyriomycetidae</taxon>
        <taxon>Chaetothyriales</taxon>
        <taxon>Trichomeriaceae</taxon>
        <taxon>Lithohypha</taxon>
    </lineage>
</organism>
<dbReference type="EMBL" id="JAVRRJ010000003">
    <property type="protein sequence ID" value="KAK5086537.1"/>
    <property type="molecule type" value="Genomic_DNA"/>
</dbReference>
<name>A0AAN7T1G9_9EURO</name>
<sequence>MKACSLVLGFAALLTVTVASPITAVNENAVETPSVTNSNPANVLAVAQPQASQCIGQWWPW</sequence>
<evidence type="ECO:0000256" key="1">
    <source>
        <dbReference type="SAM" id="SignalP"/>
    </source>
</evidence>
<comment type="caution">
    <text evidence="2">The sequence shown here is derived from an EMBL/GenBank/DDBJ whole genome shotgun (WGS) entry which is preliminary data.</text>
</comment>
<evidence type="ECO:0000313" key="2">
    <source>
        <dbReference type="EMBL" id="KAK5086537.1"/>
    </source>
</evidence>
<proteinExistence type="predicted"/>
<gene>
    <name evidence="2" type="ORF">LTR05_003705</name>
</gene>
<feature type="signal peptide" evidence="1">
    <location>
        <begin position="1"/>
        <end position="19"/>
    </location>
</feature>
<dbReference type="AlphaFoldDB" id="A0AAN7T1G9"/>
<feature type="chain" id="PRO_5043040710" evidence="1">
    <location>
        <begin position="20"/>
        <end position="61"/>
    </location>
</feature>